<organism evidence="1 2">
    <name type="scientific">Sinosporangium siamense</name>
    <dbReference type="NCBI Taxonomy" id="1367973"/>
    <lineage>
        <taxon>Bacteria</taxon>
        <taxon>Bacillati</taxon>
        <taxon>Actinomycetota</taxon>
        <taxon>Actinomycetes</taxon>
        <taxon>Streptosporangiales</taxon>
        <taxon>Streptosporangiaceae</taxon>
        <taxon>Sinosporangium</taxon>
    </lineage>
</organism>
<proteinExistence type="predicted"/>
<name>A0A919V525_9ACTN</name>
<evidence type="ECO:0000313" key="1">
    <source>
        <dbReference type="EMBL" id="GII92535.1"/>
    </source>
</evidence>
<accession>A0A919V525</accession>
<reference evidence="1" key="1">
    <citation type="submission" date="2021-01" db="EMBL/GenBank/DDBJ databases">
        <title>Whole genome shotgun sequence of Sinosporangium siamense NBRC 109515.</title>
        <authorList>
            <person name="Komaki H."/>
            <person name="Tamura T."/>
        </authorList>
    </citation>
    <scope>NUCLEOTIDE SEQUENCE</scope>
    <source>
        <strain evidence="1">NBRC 109515</strain>
    </source>
</reference>
<evidence type="ECO:0000313" key="2">
    <source>
        <dbReference type="Proteomes" id="UP000606172"/>
    </source>
</evidence>
<keyword evidence="2" id="KW-1185">Reference proteome</keyword>
<sequence length="59" mass="6402">MGKGGAQRDHATYGSEELPVRAGGRLLDVDVRAERATHHRSTVSEVALYGLRQHCALTT</sequence>
<dbReference type="AlphaFoldDB" id="A0A919V525"/>
<comment type="caution">
    <text evidence="1">The sequence shown here is derived from an EMBL/GenBank/DDBJ whole genome shotgun (WGS) entry which is preliminary data.</text>
</comment>
<protein>
    <submittedName>
        <fullName evidence="1">Uncharacterized protein</fullName>
    </submittedName>
</protein>
<gene>
    <name evidence="1" type="ORF">Ssi02_27660</name>
</gene>
<dbReference type="Proteomes" id="UP000606172">
    <property type="component" value="Unassembled WGS sequence"/>
</dbReference>
<dbReference type="EMBL" id="BOOW01000018">
    <property type="protein sequence ID" value="GII92535.1"/>
    <property type="molecule type" value="Genomic_DNA"/>
</dbReference>